<feature type="region of interest" description="Disordered" evidence="1">
    <location>
        <begin position="148"/>
        <end position="346"/>
    </location>
</feature>
<dbReference type="AlphaFoldDB" id="A0AAN9LWA0"/>
<feature type="compositionally biased region" description="Low complexity" evidence="1">
    <location>
        <begin position="333"/>
        <end position="344"/>
    </location>
</feature>
<evidence type="ECO:0000313" key="5">
    <source>
        <dbReference type="Proteomes" id="UP001374584"/>
    </source>
</evidence>
<feature type="domain" description="LTI65/LTI78 N-terminal" evidence="3">
    <location>
        <begin position="71"/>
        <end position="132"/>
    </location>
</feature>
<keyword evidence="5" id="KW-1185">Reference proteome</keyword>
<dbReference type="EMBL" id="JAYMYR010000009">
    <property type="protein sequence ID" value="KAK7341664.1"/>
    <property type="molecule type" value="Genomic_DNA"/>
</dbReference>
<feature type="compositionally biased region" description="Polar residues" evidence="1">
    <location>
        <begin position="283"/>
        <end position="301"/>
    </location>
</feature>
<dbReference type="PANTHER" id="PTHR33836">
    <property type="entry name" value="LOW-TEMPERATURE-INDUCED 65 KDA PROTEIN-RELATED"/>
    <property type="match status" value="1"/>
</dbReference>
<dbReference type="GO" id="GO:0009737">
    <property type="term" value="P:response to abscisic acid"/>
    <property type="evidence" value="ECO:0007669"/>
    <property type="project" value="InterPro"/>
</dbReference>
<dbReference type="InterPro" id="IPR057059">
    <property type="entry name" value="LTI65/LTI78_PGEED"/>
</dbReference>
<feature type="compositionally biased region" description="Low complexity" evidence="1">
    <location>
        <begin position="314"/>
        <end position="325"/>
    </location>
</feature>
<feature type="region of interest" description="Disordered" evidence="1">
    <location>
        <begin position="406"/>
        <end position="461"/>
    </location>
</feature>
<feature type="compositionally biased region" description="Low complexity" evidence="1">
    <location>
        <begin position="183"/>
        <end position="213"/>
    </location>
</feature>
<feature type="compositionally biased region" description="Low complexity" evidence="1">
    <location>
        <begin position="32"/>
        <end position="55"/>
    </location>
</feature>
<evidence type="ECO:0000259" key="2">
    <source>
        <dbReference type="Pfam" id="PF23399"/>
    </source>
</evidence>
<feature type="compositionally biased region" description="Polar residues" evidence="1">
    <location>
        <begin position="10"/>
        <end position="22"/>
    </location>
</feature>
<gene>
    <name evidence="4" type="ORF">VNO80_24601</name>
</gene>
<evidence type="ECO:0000313" key="4">
    <source>
        <dbReference type="EMBL" id="KAK7341664.1"/>
    </source>
</evidence>
<feature type="domain" description="LTI65/LTI78 PGEED repeat" evidence="2">
    <location>
        <begin position="348"/>
        <end position="378"/>
    </location>
</feature>
<feature type="compositionally biased region" description="Low complexity" evidence="1">
    <location>
        <begin position="432"/>
        <end position="452"/>
    </location>
</feature>
<evidence type="ECO:0000259" key="3">
    <source>
        <dbReference type="Pfam" id="PF23403"/>
    </source>
</evidence>
<feature type="compositionally biased region" description="Low complexity" evidence="1">
    <location>
        <begin position="413"/>
        <end position="422"/>
    </location>
</feature>
<feature type="compositionally biased region" description="Basic and acidic residues" evidence="1">
    <location>
        <begin position="61"/>
        <end position="71"/>
    </location>
</feature>
<dbReference type="Pfam" id="PF23399">
    <property type="entry name" value="LTI65_PGEED"/>
    <property type="match status" value="1"/>
</dbReference>
<dbReference type="PANTHER" id="PTHR33836:SF7">
    <property type="entry name" value="LOW-TEMPERATURE-INDUCED PROTEIN"/>
    <property type="match status" value="1"/>
</dbReference>
<feature type="compositionally biased region" description="Basic and acidic residues" evidence="1">
    <location>
        <begin position="153"/>
        <end position="175"/>
    </location>
</feature>
<feature type="region of interest" description="Disordered" evidence="1">
    <location>
        <begin position="1"/>
        <end position="127"/>
    </location>
</feature>
<organism evidence="4 5">
    <name type="scientific">Phaseolus coccineus</name>
    <name type="common">Scarlet runner bean</name>
    <name type="synonym">Phaseolus multiflorus</name>
    <dbReference type="NCBI Taxonomy" id="3886"/>
    <lineage>
        <taxon>Eukaryota</taxon>
        <taxon>Viridiplantae</taxon>
        <taxon>Streptophyta</taxon>
        <taxon>Embryophyta</taxon>
        <taxon>Tracheophyta</taxon>
        <taxon>Spermatophyta</taxon>
        <taxon>Magnoliopsida</taxon>
        <taxon>eudicotyledons</taxon>
        <taxon>Gunneridae</taxon>
        <taxon>Pentapetalae</taxon>
        <taxon>rosids</taxon>
        <taxon>fabids</taxon>
        <taxon>Fabales</taxon>
        <taxon>Fabaceae</taxon>
        <taxon>Papilionoideae</taxon>
        <taxon>50 kb inversion clade</taxon>
        <taxon>NPAAA clade</taxon>
        <taxon>indigoferoid/millettioid clade</taxon>
        <taxon>Phaseoleae</taxon>
        <taxon>Phaseolus</taxon>
    </lineage>
</organism>
<protein>
    <submittedName>
        <fullName evidence="4">Uncharacterized protein</fullName>
    </submittedName>
</protein>
<name>A0AAN9LWA0_PHACN</name>
<feature type="compositionally biased region" description="Low complexity" evidence="1">
    <location>
        <begin position="262"/>
        <end position="282"/>
    </location>
</feature>
<comment type="caution">
    <text evidence="4">The sequence shown here is derived from an EMBL/GenBank/DDBJ whole genome shotgun (WGS) entry which is preliminary data.</text>
</comment>
<proteinExistence type="predicted"/>
<feature type="compositionally biased region" description="Basic residues" evidence="1">
    <location>
        <begin position="83"/>
        <end position="95"/>
    </location>
</feature>
<sequence>MAQLERPQRQVETTKAPSTIHTMEQLLRGESSRSSKQSPTYPSSPSSNLSSPNSPFFQRLRSHDSEDDHSQNQKKSVLTKVKEKAKKLRHSLSKKKHEDGNLSSPSSATGAEGDAVEEDSEFLGAPMYESEKAPIGYKANAKHLISPRANHMIPEKHVISSSDKHVVEQDHEKSLTRSLSKRTTQPAATITTTTSNATPASNIKINTKTNTSTPSGPNKTTTETVTPKLSTVPAEKPDAARVTSKFQGFAGSKPSELHDHPSSSSSSSLSSSLSLSSSSSSLPTSTVAPKTSRNTSLSYSAPRTPPARVTSQFPTTTPRTTSAPVTPAPSPATPLSAKSSSPTAQIWDKGVSMKEYFLTKLEPGEDEKALSQVISEAMSPRRTPGDAGVMEKVREAVTSLLRTEQPAKYADETTAATTRTARMSPQSPVSTNASRASSQIASSSNASRASSQMPASTGVSRTLSQIPVSYNAQQEYTVAQEENHGRILQAN</sequence>
<feature type="compositionally biased region" description="Polar residues" evidence="1">
    <location>
        <begin position="214"/>
        <end position="229"/>
    </location>
</feature>
<dbReference type="InterPro" id="IPR056605">
    <property type="entry name" value="LTI65_LTI78_N"/>
</dbReference>
<dbReference type="InterPro" id="IPR037491">
    <property type="entry name" value="LTI78/LTI65"/>
</dbReference>
<reference evidence="4 5" key="1">
    <citation type="submission" date="2024-01" db="EMBL/GenBank/DDBJ databases">
        <title>The genomes of 5 underutilized Papilionoideae crops provide insights into root nodulation and disease resistanc.</title>
        <authorList>
            <person name="Jiang F."/>
        </authorList>
    </citation>
    <scope>NUCLEOTIDE SEQUENCE [LARGE SCALE GENOMIC DNA]</scope>
    <source>
        <strain evidence="4">JINMINGXINNONG_FW02</strain>
        <tissue evidence="4">Leaves</tissue>
    </source>
</reference>
<dbReference type="Proteomes" id="UP001374584">
    <property type="component" value="Unassembled WGS sequence"/>
</dbReference>
<accession>A0AAN9LWA0</accession>
<dbReference type="Pfam" id="PF23403">
    <property type="entry name" value="LTI65_LTI78_N"/>
    <property type="match status" value="1"/>
</dbReference>
<evidence type="ECO:0000256" key="1">
    <source>
        <dbReference type="SAM" id="MobiDB-lite"/>
    </source>
</evidence>